<evidence type="ECO:0000313" key="2">
    <source>
        <dbReference type="EMBL" id="GJS71486.1"/>
    </source>
</evidence>
<organism evidence="2 3">
    <name type="scientific">Tanacetum coccineum</name>
    <dbReference type="NCBI Taxonomy" id="301880"/>
    <lineage>
        <taxon>Eukaryota</taxon>
        <taxon>Viridiplantae</taxon>
        <taxon>Streptophyta</taxon>
        <taxon>Embryophyta</taxon>
        <taxon>Tracheophyta</taxon>
        <taxon>Spermatophyta</taxon>
        <taxon>Magnoliopsida</taxon>
        <taxon>eudicotyledons</taxon>
        <taxon>Gunneridae</taxon>
        <taxon>Pentapetalae</taxon>
        <taxon>asterids</taxon>
        <taxon>campanulids</taxon>
        <taxon>Asterales</taxon>
        <taxon>Asteraceae</taxon>
        <taxon>Asteroideae</taxon>
        <taxon>Anthemideae</taxon>
        <taxon>Anthemidinae</taxon>
        <taxon>Tanacetum</taxon>
    </lineage>
</organism>
<accession>A0ABQ4Y1R5</accession>
<reference evidence="2" key="1">
    <citation type="journal article" date="2022" name="Int. J. Mol. Sci.">
        <title>Draft Genome of Tanacetum Coccineum: Genomic Comparison of Closely Related Tanacetum-Family Plants.</title>
        <authorList>
            <person name="Yamashiro T."/>
            <person name="Shiraishi A."/>
            <person name="Nakayama K."/>
            <person name="Satake H."/>
        </authorList>
    </citation>
    <scope>NUCLEOTIDE SEQUENCE</scope>
</reference>
<sequence length="1137" mass="132290">MADHSWIESMQDDLNQFERLQVWELVPRPEGKMFVRSQLAWKNKYQISPCIFISQSQYAIELLKKHGLDECVSMSTPMATERLDADLQGTPTDQTTYCRMIGGLMYLTASRPDIAFATFVCARYQARPTDSGFKLIAYSDADHAGCKDDCKSTSGGLQFLGGKLVSGFKKQVYCDVYAEVNMFHCLMVVLKSEFIIMAQQQHAADVHPDELCPPNKRYDLMDANKKFWHTLKEDGSKHRLKFLLDRKEITLTLDDFRTIFHLPQANDNNHASFVPPPIHPDMFHFTNKCWDLQWNSRYYEELMWEGIYYSLHHPVPSIPYPRFMKIIISYYMTIFPDISRRARDAYHNLQDDDIMKNIFNLGRNKNKMSLWTQFSAIEFYPGTHRTPSAPRSPNPATETAESMPSIEKADEMILQDMLQVSLAEHKSREEQEARENVALEKEEETTKDTEVELDKYTPMVDVTNIVTPVNVDDEEDEITDEVFELRRRFICTKVNKNNRLLSLVKAKPNRFKRYKSFFHELQKVTEQVKKEVPAQVRDQVPVYLAEGLILERKTTKEETERLISKAILQECGRMQAQISSQIQNAIDNAIPSLVDASVRSYMSGHILHVHPAQVQSSSVPEQQHQLYLAMKADPLLQQQDIAIWLALQMKFEKTQVPQIACRSSAVRTRDQDDPHDDAHPEGENSAKRQKTSEYEAYVSGESSSGQVNVEEPGPSTSGNQEQDDEFDFWTDSYASDDDEIPTKQVTQDIMEEISLTIDEAKLKKMADEMLRQRCTSGDEHQYHIDQMKNFLQSDIVWESRKEILVSPHPRKITPLVQSCQRDPEAPALSLINQDLLYLKKGNSGPEKIVLSLHKFPAIVFNDDDIEERTSRWVNKCIKKFNPYARYGVENWKNPHAKIFYIRRQKEPGRPKEEIYSNSKIVQVIKTYWELGHEHKFITEIVARRANDCIVSITEPDYKNLNKNDIEDMYLLIVNNKVPDYANTGLLWSLSVFIRSSVIWERVHDFQLGIESYQQKINLTAPTITFPGIEEYDVFSIVYEPVHGIIYTNSKKEKRVMRHSEIHKFCDATLRRTLEGLKSYYNDVKYGYVQKELTNDEVEFLKLFEEEIEVRLNYRDQMRRWEMYVNGRPLGPRRERPE</sequence>
<comment type="caution">
    <text evidence="2">The sequence shown here is derived from an EMBL/GenBank/DDBJ whole genome shotgun (WGS) entry which is preliminary data.</text>
</comment>
<gene>
    <name evidence="2" type="ORF">Tco_0704327</name>
</gene>
<feature type="region of interest" description="Disordered" evidence="1">
    <location>
        <begin position="425"/>
        <end position="449"/>
    </location>
</feature>
<name>A0ABQ4Y1R5_9ASTR</name>
<dbReference type="PANTHER" id="PTHR11439:SF509">
    <property type="entry name" value="RNA-DIRECTED DNA POLYMERASE"/>
    <property type="match status" value="1"/>
</dbReference>
<protein>
    <recommendedName>
        <fullName evidence="4">Reverse transcriptase Ty1/copia-type domain-containing protein</fullName>
    </recommendedName>
</protein>
<evidence type="ECO:0000313" key="3">
    <source>
        <dbReference type="Proteomes" id="UP001151760"/>
    </source>
</evidence>
<feature type="compositionally biased region" description="Polar residues" evidence="1">
    <location>
        <begin position="385"/>
        <end position="402"/>
    </location>
</feature>
<evidence type="ECO:0000256" key="1">
    <source>
        <dbReference type="SAM" id="MobiDB-lite"/>
    </source>
</evidence>
<dbReference type="Proteomes" id="UP001151760">
    <property type="component" value="Unassembled WGS sequence"/>
</dbReference>
<reference evidence="2" key="2">
    <citation type="submission" date="2022-01" db="EMBL/GenBank/DDBJ databases">
        <authorList>
            <person name="Yamashiro T."/>
            <person name="Shiraishi A."/>
            <person name="Satake H."/>
            <person name="Nakayama K."/>
        </authorList>
    </citation>
    <scope>NUCLEOTIDE SEQUENCE</scope>
</reference>
<dbReference type="PANTHER" id="PTHR11439">
    <property type="entry name" value="GAG-POL-RELATED RETROTRANSPOSON"/>
    <property type="match status" value="1"/>
</dbReference>
<keyword evidence="3" id="KW-1185">Reference proteome</keyword>
<evidence type="ECO:0008006" key="4">
    <source>
        <dbReference type="Google" id="ProtNLM"/>
    </source>
</evidence>
<dbReference type="EMBL" id="BQNB010010010">
    <property type="protein sequence ID" value="GJS71486.1"/>
    <property type="molecule type" value="Genomic_DNA"/>
</dbReference>
<feature type="compositionally biased region" description="Basic and acidic residues" evidence="1">
    <location>
        <begin position="667"/>
        <end position="693"/>
    </location>
</feature>
<feature type="region of interest" description="Disordered" evidence="1">
    <location>
        <begin position="662"/>
        <end position="723"/>
    </location>
</feature>
<feature type="region of interest" description="Disordered" evidence="1">
    <location>
        <begin position="383"/>
        <end position="402"/>
    </location>
</feature>
<proteinExistence type="predicted"/>